<dbReference type="GO" id="GO:0050660">
    <property type="term" value="F:flavin adenine dinucleotide binding"/>
    <property type="evidence" value="ECO:0007669"/>
    <property type="project" value="InterPro"/>
</dbReference>
<dbReference type="Gene3D" id="1.20.140.10">
    <property type="entry name" value="Butyryl-CoA Dehydrogenase, subunit A, domain 3"/>
    <property type="match status" value="1"/>
</dbReference>
<dbReference type="Proteomes" id="UP000013167">
    <property type="component" value="Unassembled WGS sequence"/>
</dbReference>
<keyword evidence="3 5" id="KW-0285">Flavoprotein</keyword>
<accession>N0E1F2</accession>
<evidence type="ECO:0000313" key="10">
    <source>
        <dbReference type="Proteomes" id="UP000013167"/>
    </source>
</evidence>
<dbReference type="PANTHER" id="PTHR43884">
    <property type="entry name" value="ACYL-COA DEHYDROGENASE"/>
    <property type="match status" value="1"/>
</dbReference>
<keyword evidence="10" id="KW-1185">Reference proteome</keyword>
<evidence type="ECO:0000259" key="7">
    <source>
        <dbReference type="Pfam" id="PF02770"/>
    </source>
</evidence>
<evidence type="ECO:0000259" key="6">
    <source>
        <dbReference type="Pfam" id="PF00441"/>
    </source>
</evidence>
<keyword evidence="4 5" id="KW-0274">FAD</keyword>
<dbReference type="PROSITE" id="PS00073">
    <property type="entry name" value="ACYL_COA_DH_2"/>
    <property type="match status" value="1"/>
</dbReference>
<sequence>MSVSTQIQRSAVRALGRLGGHPFLADKRRRAQFGRWLGSGAHRGVEAQQAVGRAFAKRTGSVRPVRPHPTEDHGVFDLTPTDDQAMLRDAAKELATDVLRPAASAADSARRIPPEVASAGAAMGLHLVGVPTTLDGIAESGTAVTAALVLEELAHGDLGLAVALMGTASVATALSLYGTPAQQATYLPHLTAEQPMVAALATQEPQPLFDATTPRTNATREGDELVVTGTKALVARVAEAELFVISVTHEEAARLLIVEANTPGLTIEDEPAMGVRAAATGRLVLTDARVPAANLLGSADDHLDALRRSRVAWSALAVGTVRAVLDQVSGYVTERHAFGEPVAHRQSVAFMVANIAIDLDAMRLATWRAAALLDAGQDAREAVAHARTLTSVHAPRIGSDGVQLLGGHGFVKEFDNERWYRDLRGAGMIEGVVLA</sequence>
<dbReference type="Gene3D" id="1.10.540.10">
    <property type="entry name" value="Acyl-CoA dehydrogenase/oxidase, N-terminal domain"/>
    <property type="match status" value="1"/>
</dbReference>
<dbReference type="PANTHER" id="PTHR43884:SF12">
    <property type="entry name" value="ISOVALERYL-COA DEHYDROGENASE, MITOCHONDRIAL-RELATED"/>
    <property type="match status" value="1"/>
</dbReference>
<evidence type="ECO:0000256" key="4">
    <source>
        <dbReference type="ARBA" id="ARBA00022827"/>
    </source>
</evidence>
<dbReference type="Pfam" id="PF00441">
    <property type="entry name" value="Acyl-CoA_dh_1"/>
    <property type="match status" value="1"/>
</dbReference>
<organism evidence="9 10">
    <name type="scientific">Phycicoccus elongatus Lp2</name>
    <dbReference type="NCBI Taxonomy" id="1193181"/>
    <lineage>
        <taxon>Bacteria</taxon>
        <taxon>Bacillati</taxon>
        <taxon>Actinomycetota</taxon>
        <taxon>Actinomycetes</taxon>
        <taxon>Micrococcales</taxon>
        <taxon>Intrasporangiaceae</taxon>
        <taxon>Phycicoccus</taxon>
    </lineage>
</organism>
<dbReference type="AlphaFoldDB" id="N0E1F2"/>
<gene>
    <name evidence="9" type="ORF">BN10_640017</name>
</gene>
<dbReference type="HOGENOM" id="CLU_018204_3_5_11"/>
<dbReference type="SUPFAM" id="SSF56645">
    <property type="entry name" value="Acyl-CoA dehydrogenase NM domain-like"/>
    <property type="match status" value="1"/>
</dbReference>
<dbReference type="InterPro" id="IPR037069">
    <property type="entry name" value="AcylCoA_DH/ox_N_sf"/>
</dbReference>
<name>N0E1F2_9MICO</name>
<feature type="domain" description="Acyl-CoA dehydrogenase/oxidase C-terminal" evidence="6">
    <location>
        <begin position="305"/>
        <end position="431"/>
    </location>
</feature>
<dbReference type="InterPro" id="IPR046373">
    <property type="entry name" value="Acyl-CoA_Oxase/DH_mid-dom_sf"/>
</dbReference>
<reference evidence="9 10" key="1">
    <citation type="journal article" date="2013" name="ISME J.">
        <title>A metabolic model for members of the genus Tetrasphaera involved in enhanced biological phosphorus removal.</title>
        <authorList>
            <person name="Kristiansen R."/>
            <person name="Nguyen H.T.T."/>
            <person name="Saunders A.M."/>
            <person name="Nielsen J.L."/>
            <person name="Wimmer R."/>
            <person name="Le V.Q."/>
            <person name="McIlroy S.J."/>
            <person name="Petrovski S."/>
            <person name="Seviour R.J."/>
            <person name="Calteau A."/>
            <person name="Nielsen K.L."/>
            <person name="Nielsen P.H."/>
        </authorList>
    </citation>
    <scope>NUCLEOTIDE SEQUENCE [LARGE SCALE GENOMIC DNA]</scope>
    <source>
        <strain evidence="9 10">Lp2</strain>
    </source>
</reference>
<proteinExistence type="inferred from homology"/>
<feature type="domain" description="Acyl-CoA oxidase/dehydrogenase middle" evidence="7">
    <location>
        <begin position="200"/>
        <end position="287"/>
    </location>
</feature>
<dbReference type="GO" id="GO:0003995">
    <property type="term" value="F:acyl-CoA dehydrogenase activity"/>
    <property type="evidence" value="ECO:0007669"/>
    <property type="project" value="InterPro"/>
</dbReference>
<dbReference type="InterPro" id="IPR036250">
    <property type="entry name" value="AcylCo_DH-like_C"/>
</dbReference>
<dbReference type="STRING" id="1193181.BN10_640017"/>
<dbReference type="Pfam" id="PF02770">
    <property type="entry name" value="Acyl-CoA_dh_M"/>
    <property type="match status" value="1"/>
</dbReference>
<dbReference type="InterPro" id="IPR006089">
    <property type="entry name" value="Acyl-CoA_DH_CS"/>
</dbReference>
<feature type="domain" description="Acyl-CoA dehydrogenase/oxidase N-terminal" evidence="8">
    <location>
        <begin position="81"/>
        <end position="192"/>
    </location>
</feature>
<evidence type="ECO:0000256" key="5">
    <source>
        <dbReference type="RuleBase" id="RU362125"/>
    </source>
</evidence>
<comment type="cofactor">
    <cofactor evidence="1 5">
        <name>FAD</name>
        <dbReference type="ChEBI" id="CHEBI:57692"/>
    </cofactor>
</comment>
<evidence type="ECO:0000256" key="1">
    <source>
        <dbReference type="ARBA" id="ARBA00001974"/>
    </source>
</evidence>
<dbReference type="Pfam" id="PF02771">
    <property type="entry name" value="Acyl-CoA_dh_N"/>
    <property type="match status" value="1"/>
</dbReference>
<dbReference type="SUPFAM" id="SSF47203">
    <property type="entry name" value="Acyl-CoA dehydrogenase C-terminal domain-like"/>
    <property type="match status" value="1"/>
</dbReference>
<dbReference type="InterPro" id="IPR009075">
    <property type="entry name" value="AcylCo_DH/oxidase_C"/>
</dbReference>
<evidence type="ECO:0000256" key="2">
    <source>
        <dbReference type="ARBA" id="ARBA00009347"/>
    </source>
</evidence>
<protein>
    <submittedName>
        <fullName evidence="9">Putative acyl-CoA dehydrogenase</fullName>
    </submittedName>
</protein>
<dbReference type="InterPro" id="IPR009100">
    <property type="entry name" value="AcylCoA_DH/oxidase_NM_dom_sf"/>
</dbReference>
<dbReference type="InterPro" id="IPR006091">
    <property type="entry name" value="Acyl-CoA_Oxase/DH_mid-dom"/>
</dbReference>
<dbReference type="eggNOG" id="COG1960">
    <property type="taxonomic scope" value="Bacteria"/>
</dbReference>
<keyword evidence="5" id="KW-0560">Oxidoreductase</keyword>
<dbReference type="InterPro" id="IPR013786">
    <property type="entry name" value="AcylCoA_DH/ox_N"/>
</dbReference>
<evidence type="ECO:0000313" key="9">
    <source>
        <dbReference type="EMBL" id="CCH70692.1"/>
    </source>
</evidence>
<dbReference type="Gene3D" id="2.40.110.10">
    <property type="entry name" value="Butyryl-CoA Dehydrogenase, subunit A, domain 2"/>
    <property type="match status" value="1"/>
</dbReference>
<comment type="caution">
    <text evidence="9">The sequence shown here is derived from an EMBL/GenBank/DDBJ whole genome shotgun (WGS) entry which is preliminary data.</text>
</comment>
<comment type="similarity">
    <text evidence="2 5">Belongs to the acyl-CoA dehydrogenase family.</text>
</comment>
<evidence type="ECO:0000256" key="3">
    <source>
        <dbReference type="ARBA" id="ARBA00022630"/>
    </source>
</evidence>
<dbReference type="EMBL" id="CAIZ01000135">
    <property type="protein sequence ID" value="CCH70692.1"/>
    <property type="molecule type" value="Genomic_DNA"/>
</dbReference>
<evidence type="ECO:0000259" key="8">
    <source>
        <dbReference type="Pfam" id="PF02771"/>
    </source>
</evidence>